<evidence type="ECO:0000259" key="2">
    <source>
        <dbReference type="Pfam" id="PF00501"/>
    </source>
</evidence>
<dbReference type="InterPro" id="IPR042099">
    <property type="entry name" value="ANL_N_sf"/>
</dbReference>
<dbReference type="Proteomes" id="UP000655751">
    <property type="component" value="Unassembled WGS sequence"/>
</dbReference>
<dbReference type="GO" id="GO:0031956">
    <property type="term" value="F:medium-chain fatty acid-CoA ligase activity"/>
    <property type="evidence" value="ECO:0007669"/>
    <property type="project" value="TreeGrafter"/>
</dbReference>
<dbReference type="RefSeq" id="WP_198428863.1">
    <property type="nucleotide sequence ID" value="NZ_JADMLG010000010.1"/>
</dbReference>
<gene>
    <name evidence="4" type="ORF">IT779_23605</name>
</gene>
<dbReference type="InterPro" id="IPR020845">
    <property type="entry name" value="AMP-binding_CS"/>
</dbReference>
<dbReference type="Pfam" id="PF13193">
    <property type="entry name" value="AMP-binding_C"/>
    <property type="match status" value="1"/>
</dbReference>
<evidence type="ECO:0000313" key="4">
    <source>
        <dbReference type="EMBL" id="MBH0779259.1"/>
    </source>
</evidence>
<dbReference type="InterPro" id="IPR025110">
    <property type="entry name" value="AMP-bd_C"/>
</dbReference>
<dbReference type="GO" id="GO:0006631">
    <property type="term" value="P:fatty acid metabolic process"/>
    <property type="evidence" value="ECO:0007669"/>
    <property type="project" value="TreeGrafter"/>
</dbReference>
<accession>A0A931ID59</accession>
<feature type="domain" description="AMP-binding enzyme C-terminal" evidence="3">
    <location>
        <begin position="406"/>
        <end position="476"/>
    </location>
</feature>
<evidence type="ECO:0000259" key="3">
    <source>
        <dbReference type="Pfam" id="PF13193"/>
    </source>
</evidence>
<dbReference type="PROSITE" id="PS00455">
    <property type="entry name" value="AMP_BINDING"/>
    <property type="match status" value="1"/>
</dbReference>
<organism evidence="4 5">
    <name type="scientific">Nocardia bovistercoris</name>
    <dbReference type="NCBI Taxonomy" id="2785916"/>
    <lineage>
        <taxon>Bacteria</taxon>
        <taxon>Bacillati</taxon>
        <taxon>Actinomycetota</taxon>
        <taxon>Actinomycetes</taxon>
        <taxon>Mycobacteriales</taxon>
        <taxon>Nocardiaceae</taxon>
        <taxon>Nocardia</taxon>
    </lineage>
</organism>
<dbReference type="PANTHER" id="PTHR43201">
    <property type="entry name" value="ACYL-COA SYNTHETASE"/>
    <property type="match status" value="1"/>
</dbReference>
<protein>
    <submittedName>
        <fullName evidence="4">AMP-binding protein</fullName>
    </submittedName>
</protein>
<proteinExistence type="inferred from homology"/>
<dbReference type="SUPFAM" id="SSF56801">
    <property type="entry name" value="Acetyl-CoA synthetase-like"/>
    <property type="match status" value="1"/>
</dbReference>
<dbReference type="PANTHER" id="PTHR43201:SF8">
    <property type="entry name" value="ACYL-COA SYNTHETASE FAMILY MEMBER 3"/>
    <property type="match status" value="1"/>
</dbReference>
<reference evidence="4" key="1">
    <citation type="submission" date="2020-11" db="EMBL/GenBank/DDBJ databases">
        <title>Nocardia NEAU-351.nov., a novel actinomycete isolated from the cow dung.</title>
        <authorList>
            <person name="Zhang X."/>
        </authorList>
    </citation>
    <scope>NUCLEOTIDE SEQUENCE</scope>
    <source>
        <strain evidence="4">NEAU-351</strain>
    </source>
</reference>
<comment type="caution">
    <text evidence="4">The sequence shown here is derived from an EMBL/GenBank/DDBJ whole genome shotgun (WGS) entry which is preliminary data.</text>
</comment>
<keyword evidence="5" id="KW-1185">Reference proteome</keyword>
<dbReference type="EMBL" id="JADMLG010000010">
    <property type="protein sequence ID" value="MBH0779259.1"/>
    <property type="molecule type" value="Genomic_DNA"/>
</dbReference>
<dbReference type="InterPro" id="IPR045851">
    <property type="entry name" value="AMP-bd_C_sf"/>
</dbReference>
<dbReference type="Pfam" id="PF00501">
    <property type="entry name" value="AMP-binding"/>
    <property type="match status" value="1"/>
</dbReference>
<dbReference type="InterPro" id="IPR000873">
    <property type="entry name" value="AMP-dep_synth/lig_dom"/>
</dbReference>
<dbReference type="CDD" id="cd04433">
    <property type="entry name" value="AFD_class_I"/>
    <property type="match status" value="1"/>
</dbReference>
<comment type="similarity">
    <text evidence="1">Belongs to the ATP-dependent AMP-binding enzyme family.</text>
</comment>
<dbReference type="Gene3D" id="3.30.300.30">
    <property type="match status" value="1"/>
</dbReference>
<dbReference type="AlphaFoldDB" id="A0A931ID59"/>
<evidence type="ECO:0000256" key="1">
    <source>
        <dbReference type="ARBA" id="ARBA00006432"/>
    </source>
</evidence>
<feature type="domain" description="AMP-dependent synthetase/ligase" evidence="2">
    <location>
        <begin position="43"/>
        <end position="323"/>
    </location>
</feature>
<dbReference type="Gene3D" id="3.40.50.12780">
    <property type="entry name" value="N-terminal domain of ligase-like"/>
    <property type="match status" value="1"/>
</dbReference>
<evidence type="ECO:0000313" key="5">
    <source>
        <dbReference type="Proteomes" id="UP000655751"/>
    </source>
</evidence>
<name>A0A931ID59_9NOCA</name>
<sequence>MQRGRYCRTSRISDDAAIRLRDRGDAVSGRGELMGSHELFDRLKHLGDRTAIIDGDVEHSYLDLLEEVRSAEALLRDSGVRRHDVVVLHGDFSFRSIAILLALYVNKNIVVPIVHLTDAALATISDHCAPDHLIRIADGIAVQPFGASVDRAKPQMFEAIVGAGASGLILLSSGSTGKPKAILHNLDALVEEKLAARARTGTKVPSILIFLLFDHIGGINTVLGAVLGGSPAIVPIERTPDAVCAMIERRQVRVLPTSPTFLNLILIGDFHRRYDLSCLRLITYGTEPMPAALLQRLTTAFPRVKFVQTFGTSETGISTTASESSGSTYFKITDAEVEFRVVEGELQLKSRTQFVGYLNYPNEALTPDGWFRTGDLVEESEDGYLRVVGRAKEVINVGGEKVLPLELESLLLSSPVIADCTVYGVPNNITGQAVCVDVQTVEPMSKTELRRHVHEFLAGRVAQFKIPSKVNPVTDIAVSERFKKKRILS</sequence>